<evidence type="ECO:0000313" key="2">
    <source>
        <dbReference type="EMBL" id="PKC03455.1"/>
    </source>
</evidence>
<dbReference type="EMBL" id="CAGKOT010000078">
    <property type="protein sequence ID" value="CAB5392756.1"/>
    <property type="molecule type" value="Genomic_DNA"/>
</dbReference>
<reference evidence="1" key="5">
    <citation type="submission" date="2020-05" db="EMBL/GenBank/DDBJ databases">
        <authorList>
            <person name="Rincon C."/>
            <person name="Sanders R I."/>
            <person name="Robbins C."/>
            <person name="Chaturvedi A."/>
        </authorList>
    </citation>
    <scope>NUCLEOTIDE SEQUENCE</scope>
    <source>
        <strain evidence="1">CHB12</strain>
    </source>
</reference>
<evidence type="ECO:0000313" key="5">
    <source>
        <dbReference type="Proteomes" id="UP000232722"/>
    </source>
</evidence>
<evidence type="ECO:0000313" key="4">
    <source>
        <dbReference type="Proteomes" id="UP000232688"/>
    </source>
</evidence>
<reference evidence="2 5" key="1">
    <citation type="submission" date="2016-04" db="EMBL/GenBank/DDBJ databases">
        <title>Genome analyses suggest a sexual origin of heterokaryosis in a supposedly ancient asexual fungus.</title>
        <authorList>
            <person name="Ropars J."/>
            <person name="Sedzielewska K."/>
            <person name="Noel J."/>
            <person name="Charron P."/>
            <person name="Farinelli L."/>
            <person name="Marton T."/>
            <person name="Kruger M."/>
            <person name="Pelin A."/>
            <person name="Brachmann A."/>
            <person name="Corradi N."/>
        </authorList>
    </citation>
    <scope>NUCLEOTIDE SEQUENCE [LARGE SCALE GENOMIC DNA]</scope>
    <source>
        <strain evidence="2 5">A5</strain>
    </source>
</reference>
<dbReference type="EMBL" id="LLXH01001623">
    <property type="protein sequence ID" value="PKC58128.1"/>
    <property type="molecule type" value="Genomic_DNA"/>
</dbReference>
<reference evidence="2 5" key="2">
    <citation type="submission" date="2017-09" db="EMBL/GenBank/DDBJ databases">
        <title>Extensive intraspecific genome diversity in a model arbuscular mycorrhizal fungus.</title>
        <authorList>
            <person name="Chen E.C."/>
            <person name="Morin E."/>
            <person name="Beaudet D."/>
            <person name="Noel J."/>
            <person name="Ndikumana S."/>
            <person name="Charron P."/>
            <person name="St-Onge C."/>
            <person name="Giorgi J."/>
            <person name="Grigoriev I.V."/>
            <person name="Roux C."/>
            <person name="Martin F.M."/>
            <person name="Corradi N."/>
        </authorList>
    </citation>
    <scope>NUCLEOTIDE SEQUENCE [LARGE SCALE GENOMIC DNA]</scope>
    <source>
        <strain evidence="2 5">A5</strain>
    </source>
</reference>
<dbReference type="AlphaFoldDB" id="A0A2I1EHE8"/>
<dbReference type="VEuPathDB" id="FungiDB:FUN_003525"/>
<dbReference type="Proteomes" id="UP000232688">
    <property type="component" value="Unassembled WGS sequence"/>
</dbReference>
<evidence type="ECO:0000313" key="1">
    <source>
        <dbReference type="EMBL" id="CAB5392756.1"/>
    </source>
</evidence>
<dbReference type="EMBL" id="LLXJ01001184">
    <property type="protein sequence ID" value="PKC03455.1"/>
    <property type="molecule type" value="Genomic_DNA"/>
</dbReference>
<evidence type="ECO:0000313" key="3">
    <source>
        <dbReference type="EMBL" id="PKC58128.1"/>
    </source>
</evidence>
<reference evidence="3 4" key="3">
    <citation type="submission" date="2017-10" db="EMBL/GenBank/DDBJ databases">
        <title>Extensive intraspecific genome diversity in a model arbuscular mycorrhizal fungus.</title>
        <authorList>
            <person name="Chen E.C.H."/>
            <person name="Morin E."/>
            <person name="Baudet D."/>
            <person name="Noel J."/>
            <person name="Ndikumana S."/>
            <person name="Charron P."/>
            <person name="St-Onge C."/>
            <person name="Giorgi J."/>
            <person name="Grigoriev I.V."/>
            <person name="Roux C."/>
            <person name="Martin F.M."/>
            <person name="Corradi N."/>
        </authorList>
    </citation>
    <scope>NUCLEOTIDE SEQUENCE [LARGE SCALE GENOMIC DNA]</scope>
    <source>
        <strain evidence="3 4">A1</strain>
    </source>
</reference>
<comment type="caution">
    <text evidence="3">The sequence shown here is derived from an EMBL/GenBank/DDBJ whole genome shotgun (WGS) entry which is preliminary data.</text>
</comment>
<dbReference type="Proteomes" id="UP000684084">
    <property type="component" value="Unassembled WGS sequence"/>
</dbReference>
<gene>
    <name evidence="1" type="ORF">CHRIB12_LOCUS22558</name>
    <name evidence="3" type="ORF">RhiirA1_471441</name>
    <name evidence="2" type="ORF">RhiirA5_423736</name>
</gene>
<dbReference type="OrthoDB" id="2311159at2759"/>
<dbReference type="Proteomes" id="UP000232722">
    <property type="component" value="Unassembled WGS sequence"/>
</dbReference>
<reference evidence="3 4" key="4">
    <citation type="submission" date="2017-10" db="EMBL/GenBank/DDBJ databases">
        <title>Genome analyses suggest a sexual origin of heterokaryosis in a supposedly ancient asexual fungus.</title>
        <authorList>
            <person name="Corradi N."/>
            <person name="Sedzielewska K."/>
            <person name="Noel J."/>
            <person name="Charron P."/>
            <person name="Farinelli L."/>
            <person name="Marton T."/>
            <person name="Kruger M."/>
            <person name="Pelin A."/>
            <person name="Brachmann A."/>
            <person name="Corradi N."/>
        </authorList>
    </citation>
    <scope>NUCLEOTIDE SEQUENCE [LARGE SCALE GENOMIC DNA]</scope>
    <source>
        <strain evidence="3 4">A1</strain>
    </source>
</reference>
<proteinExistence type="predicted"/>
<dbReference type="VEuPathDB" id="FungiDB:RhiirA1_471441"/>
<protein>
    <submittedName>
        <fullName evidence="3">Uncharacterized protein</fullName>
    </submittedName>
</protein>
<accession>A0A2I1EHE8</accession>
<dbReference type="VEuPathDB" id="FungiDB:RhiirFUN_025383"/>
<sequence>MAPYADFCGAVVSSDNRVTSYFVGSNQVLSNNIVCQISRERKSTKSVENLDTSQQKYGVMEKTWSPAYSVNDEIDVSSRKDLAIDDKKKDQKIISSEEQKFVQEIDLETRKNYFPTVDGTTSSLEHLVDLYRKATGAEIFANEAIQMKTLLEENGNILAYGTNSNLNCADDSTQRIADHLFVEPVSELSDKRDTLVIEPTAEDMSLPQELSPSECHGSAAILRNKEGISVCTRRHCENFCDCPGFAHEVKGIPSECNANSPEYLNYGPLDYEPCHS</sequence>
<name>A0A2I1EHE8_9GLOM</name>
<organism evidence="3 4">
    <name type="scientific">Rhizophagus irregularis</name>
    <dbReference type="NCBI Taxonomy" id="588596"/>
    <lineage>
        <taxon>Eukaryota</taxon>
        <taxon>Fungi</taxon>
        <taxon>Fungi incertae sedis</taxon>
        <taxon>Mucoromycota</taxon>
        <taxon>Glomeromycotina</taxon>
        <taxon>Glomeromycetes</taxon>
        <taxon>Glomerales</taxon>
        <taxon>Glomeraceae</taxon>
        <taxon>Rhizophagus</taxon>
    </lineage>
</organism>